<dbReference type="EMBL" id="JGZR01000005">
    <property type="protein sequence ID" value="KFJ04058.1"/>
    <property type="molecule type" value="Genomic_DNA"/>
</dbReference>
<dbReference type="STRING" id="77635.BISU_1095"/>
<evidence type="ECO:0000313" key="3">
    <source>
        <dbReference type="Proteomes" id="UP000029055"/>
    </source>
</evidence>
<reference evidence="2 3" key="1">
    <citation type="submission" date="2014-03" db="EMBL/GenBank/DDBJ databases">
        <title>Genomics of Bifidobacteria.</title>
        <authorList>
            <person name="Ventura M."/>
            <person name="Milani C."/>
            <person name="Lugli G.A."/>
        </authorList>
    </citation>
    <scope>NUCLEOTIDE SEQUENCE [LARGE SCALE GENOMIC DNA]</scope>
    <source>
        <strain evidence="2 3">LMG 11597</strain>
    </source>
</reference>
<evidence type="ECO:0000313" key="2">
    <source>
        <dbReference type="EMBL" id="KFJ04058.1"/>
    </source>
</evidence>
<feature type="compositionally biased region" description="Basic and acidic residues" evidence="1">
    <location>
        <begin position="93"/>
        <end position="102"/>
    </location>
</feature>
<dbReference type="SUPFAM" id="SSF46689">
    <property type="entry name" value="Homeodomain-like"/>
    <property type="match status" value="1"/>
</dbReference>
<dbReference type="AlphaFoldDB" id="A0A087E8F7"/>
<comment type="caution">
    <text evidence="2">The sequence shown here is derived from an EMBL/GenBank/DDBJ whole genome shotgun (WGS) entry which is preliminary data.</text>
</comment>
<dbReference type="eggNOG" id="COG2963">
    <property type="taxonomic scope" value="Bacteria"/>
</dbReference>
<proteinExistence type="predicted"/>
<dbReference type="InterPro" id="IPR009057">
    <property type="entry name" value="Homeodomain-like_sf"/>
</dbReference>
<dbReference type="GO" id="GO:0004803">
    <property type="term" value="F:transposase activity"/>
    <property type="evidence" value="ECO:0007669"/>
    <property type="project" value="InterPro"/>
</dbReference>
<dbReference type="Proteomes" id="UP000029055">
    <property type="component" value="Unassembled WGS sequence"/>
</dbReference>
<dbReference type="GO" id="GO:0003677">
    <property type="term" value="F:DNA binding"/>
    <property type="evidence" value="ECO:0007669"/>
    <property type="project" value="InterPro"/>
</dbReference>
<gene>
    <name evidence="2" type="ORF">BISU_1095</name>
</gene>
<keyword evidence="3" id="KW-1185">Reference proteome</keyword>
<dbReference type="Gene3D" id="1.10.10.10">
    <property type="entry name" value="Winged helix-like DNA-binding domain superfamily/Winged helix DNA-binding domain"/>
    <property type="match status" value="1"/>
</dbReference>
<feature type="compositionally biased region" description="Low complexity" evidence="1">
    <location>
        <begin position="81"/>
        <end position="92"/>
    </location>
</feature>
<accession>A0A087E8F7</accession>
<organism evidence="2 3">
    <name type="scientific">Bifidobacterium subtile</name>
    <dbReference type="NCBI Taxonomy" id="77635"/>
    <lineage>
        <taxon>Bacteria</taxon>
        <taxon>Bacillati</taxon>
        <taxon>Actinomycetota</taxon>
        <taxon>Actinomycetes</taxon>
        <taxon>Bifidobacteriales</taxon>
        <taxon>Bifidobacteriaceae</taxon>
        <taxon>Bifidobacterium</taxon>
    </lineage>
</organism>
<dbReference type="GO" id="GO:0006313">
    <property type="term" value="P:DNA transposition"/>
    <property type="evidence" value="ECO:0007669"/>
    <property type="project" value="InterPro"/>
</dbReference>
<dbReference type="Pfam" id="PF01527">
    <property type="entry name" value="HTH_Tnp_1"/>
    <property type="match status" value="1"/>
</dbReference>
<dbReference type="InterPro" id="IPR036388">
    <property type="entry name" value="WH-like_DNA-bd_sf"/>
</dbReference>
<name>A0A087E8F7_9BIFI</name>
<evidence type="ECO:0000256" key="1">
    <source>
        <dbReference type="SAM" id="MobiDB-lite"/>
    </source>
</evidence>
<feature type="compositionally biased region" description="Basic and acidic residues" evidence="1">
    <location>
        <begin position="61"/>
        <end position="77"/>
    </location>
</feature>
<sequence>MARRYDAEFRERAVRLLADSRENYSSETKALQGVAKSLGVAMESLRRWQQRSDTAGPGESEESKRSRKEVAQLRRANEILSSASAFSAGTGSTRHDADDRVHRCSSPPVRGRADLQDAQGLAGLRVHHPEGLLADQGACRLADAGPSRGAKP</sequence>
<protein>
    <submittedName>
        <fullName evidence="2">Insertion element IS6110 membrane protein</fullName>
    </submittedName>
</protein>
<feature type="region of interest" description="Disordered" evidence="1">
    <location>
        <begin position="46"/>
        <end position="122"/>
    </location>
</feature>
<dbReference type="InterPro" id="IPR002514">
    <property type="entry name" value="Transposase_8"/>
</dbReference>